<accession>A0ABV6A130</accession>
<dbReference type="RefSeq" id="WP_377855810.1">
    <property type="nucleotide sequence ID" value="NZ_JBHLZU010000018.1"/>
</dbReference>
<proteinExistence type="predicted"/>
<keyword evidence="1" id="KW-0472">Membrane</keyword>
<reference evidence="2 3" key="1">
    <citation type="submission" date="2024-09" db="EMBL/GenBank/DDBJ databases">
        <authorList>
            <person name="Sun Q."/>
            <person name="Mori K."/>
        </authorList>
    </citation>
    <scope>NUCLEOTIDE SEQUENCE [LARGE SCALE GENOMIC DNA]</scope>
    <source>
        <strain evidence="2 3">TBRC 7907</strain>
    </source>
</reference>
<dbReference type="EMBL" id="JBHLZU010000018">
    <property type="protein sequence ID" value="MFB9906846.1"/>
    <property type="molecule type" value="Genomic_DNA"/>
</dbReference>
<evidence type="ECO:0000256" key="1">
    <source>
        <dbReference type="SAM" id="Phobius"/>
    </source>
</evidence>
<dbReference type="Proteomes" id="UP001589693">
    <property type="component" value="Unassembled WGS sequence"/>
</dbReference>
<keyword evidence="1" id="KW-1133">Transmembrane helix</keyword>
<keyword evidence="1" id="KW-0812">Transmembrane</keyword>
<gene>
    <name evidence="2" type="ORF">ACFFQA_23165</name>
</gene>
<name>A0ABV6A130_9PSEU</name>
<feature type="transmembrane region" description="Helical" evidence="1">
    <location>
        <begin position="26"/>
        <end position="45"/>
    </location>
</feature>
<organism evidence="2 3">
    <name type="scientific">Allokutzneria oryzae</name>
    <dbReference type="NCBI Taxonomy" id="1378989"/>
    <lineage>
        <taxon>Bacteria</taxon>
        <taxon>Bacillati</taxon>
        <taxon>Actinomycetota</taxon>
        <taxon>Actinomycetes</taxon>
        <taxon>Pseudonocardiales</taxon>
        <taxon>Pseudonocardiaceae</taxon>
        <taxon>Allokutzneria</taxon>
    </lineage>
</organism>
<comment type="caution">
    <text evidence="2">The sequence shown here is derived from an EMBL/GenBank/DDBJ whole genome shotgun (WGS) entry which is preliminary data.</text>
</comment>
<keyword evidence="3" id="KW-1185">Reference proteome</keyword>
<evidence type="ECO:0000313" key="2">
    <source>
        <dbReference type="EMBL" id="MFB9906846.1"/>
    </source>
</evidence>
<evidence type="ECO:0000313" key="3">
    <source>
        <dbReference type="Proteomes" id="UP001589693"/>
    </source>
</evidence>
<sequence length="53" mass="5805">MLAIIATLLIIWLALTVLGLIFKGLFWLAVIGGIAFLVTAGLGWFKKNQSPKY</sequence>
<protein>
    <submittedName>
        <fullName evidence="2">Uncharacterized protein</fullName>
    </submittedName>
</protein>